<dbReference type="InterPro" id="IPR050300">
    <property type="entry name" value="GDXG_lipolytic_enzyme"/>
</dbReference>
<evidence type="ECO:0000313" key="3">
    <source>
        <dbReference type="EMBL" id="GAK47293.1"/>
    </source>
</evidence>
<dbReference type="Proteomes" id="UP000028700">
    <property type="component" value="Unassembled WGS sequence"/>
</dbReference>
<sequence>MSIRGNWLLHKMKRENLKRGVEKSFRNPNRREDELAPAKFADDFVVTEEHLETGRLVHVTTKTPSRYHLIFLHGGAFTVRGTESHRQLIELIARASNAQVTYFDFPLTPEHTATETVTFTVAAYLDLVEQYPNDHFVLFGDSAGAGLALVLLTQLRDQSARLPENTLLVSPWVDLQMADSKLDDAEAEDPELPLDALRDTAEIYAGAGSLKDPTISPIYADLSHLGAIDVFYGTTELLVSDTKKLIAKLQQSAGTTVQSYALHNMMHDYILWTKLPETKRTLARLTDLLTD</sequence>
<dbReference type="STRING" id="1291743.LOSG293_040390"/>
<dbReference type="InterPro" id="IPR029058">
    <property type="entry name" value="AB_hydrolase_fold"/>
</dbReference>
<dbReference type="SUPFAM" id="SSF53474">
    <property type="entry name" value="alpha/beta-Hydrolases"/>
    <property type="match status" value="1"/>
</dbReference>
<evidence type="ECO:0000256" key="1">
    <source>
        <dbReference type="ARBA" id="ARBA00022801"/>
    </source>
</evidence>
<evidence type="ECO:0000313" key="4">
    <source>
        <dbReference type="Proteomes" id="UP000028700"/>
    </source>
</evidence>
<dbReference type="PANTHER" id="PTHR48081:SF8">
    <property type="entry name" value="ALPHA_BETA HYDROLASE FOLD-3 DOMAIN-CONTAINING PROTEIN-RELATED"/>
    <property type="match status" value="1"/>
</dbReference>
<keyword evidence="1" id="KW-0378">Hydrolase</keyword>
<proteinExistence type="predicted"/>
<reference evidence="3" key="1">
    <citation type="journal article" date="2014" name="Genome Announc.">
        <title>Draft Genome Sequence of Lactobacillus oryzae Strain SG293T.</title>
        <authorList>
            <person name="Tanizawa Y."/>
            <person name="Fujisawa T."/>
            <person name="Mochizuki T."/>
            <person name="Kaminuma E."/>
            <person name="Nakamura Y."/>
            <person name="Tohno M."/>
        </authorList>
    </citation>
    <scope>NUCLEOTIDE SEQUENCE [LARGE SCALE GENOMIC DNA]</scope>
    <source>
        <strain evidence="3">SG293</strain>
    </source>
</reference>
<dbReference type="Gene3D" id="3.40.50.1820">
    <property type="entry name" value="alpha/beta hydrolase"/>
    <property type="match status" value="1"/>
</dbReference>
<organism evidence="3 4">
    <name type="scientific">Secundilactobacillus oryzae JCM 18671</name>
    <dbReference type="NCBI Taxonomy" id="1291743"/>
    <lineage>
        <taxon>Bacteria</taxon>
        <taxon>Bacillati</taxon>
        <taxon>Bacillota</taxon>
        <taxon>Bacilli</taxon>
        <taxon>Lactobacillales</taxon>
        <taxon>Lactobacillaceae</taxon>
        <taxon>Secundilactobacillus</taxon>
    </lineage>
</organism>
<dbReference type="Pfam" id="PF07859">
    <property type="entry name" value="Abhydrolase_3"/>
    <property type="match status" value="1"/>
</dbReference>
<protein>
    <submittedName>
        <fullName evidence="3">Lipase/esterase</fullName>
    </submittedName>
</protein>
<evidence type="ECO:0000259" key="2">
    <source>
        <dbReference type="Pfam" id="PF07859"/>
    </source>
</evidence>
<dbReference type="eggNOG" id="COG0657">
    <property type="taxonomic scope" value="Bacteria"/>
</dbReference>
<gene>
    <name evidence="3" type="ORF">LOSG293_040390</name>
</gene>
<keyword evidence="4" id="KW-1185">Reference proteome</keyword>
<accession>A0A081BGX5</accession>
<dbReference type="AlphaFoldDB" id="A0A081BGX5"/>
<dbReference type="PANTHER" id="PTHR48081">
    <property type="entry name" value="AB HYDROLASE SUPERFAMILY PROTEIN C4A8.06C"/>
    <property type="match status" value="1"/>
</dbReference>
<feature type="domain" description="Alpha/beta hydrolase fold-3" evidence="2">
    <location>
        <begin position="69"/>
        <end position="270"/>
    </location>
</feature>
<dbReference type="EMBL" id="BBJM01000004">
    <property type="protein sequence ID" value="GAK47293.1"/>
    <property type="molecule type" value="Genomic_DNA"/>
</dbReference>
<dbReference type="InterPro" id="IPR013094">
    <property type="entry name" value="AB_hydrolase_3"/>
</dbReference>
<comment type="caution">
    <text evidence="3">The sequence shown here is derived from an EMBL/GenBank/DDBJ whole genome shotgun (WGS) entry which is preliminary data.</text>
</comment>
<dbReference type="GO" id="GO:0016787">
    <property type="term" value="F:hydrolase activity"/>
    <property type="evidence" value="ECO:0007669"/>
    <property type="project" value="UniProtKB-KW"/>
</dbReference>
<name>A0A081BGX5_9LACO</name>